<evidence type="ECO:0000313" key="3">
    <source>
        <dbReference type="Proteomes" id="UP001152759"/>
    </source>
</evidence>
<dbReference type="Pfam" id="PF09379">
    <property type="entry name" value="FERM_N"/>
    <property type="match status" value="1"/>
</dbReference>
<gene>
    <name evidence="2" type="ORF">BEMITA_LOCUS2268</name>
</gene>
<evidence type="ECO:0000259" key="1">
    <source>
        <dbReference type="PROSITE" id="PS50057"/>
    </source>
</evidence>
<organism evidence="2 3">
    <name type="scientific">Bemisia tabaci</name>
    <name type="common">Sweetpotato whitefly</name>
    <name type="synonym">Aleurodes tabaci</name>
    <dbReference type="NCBI Taxonomy" id="7038"/>
    <lineage>
        <taxon>Eukaryota</taxon>
        <taxon>Metazoa</taxon>
        <taxon>Ecdysozoa</taxon>
        <taxon>Arthropoda</taxon>
        <taxon>Hexapoda</taxon>
        <taxon>Insecta</taxon>
        <taxon>Pterygota</taxon>
        <taxon>Neoptera</taxon>
        <taxon>Paraneoptera</taxon>
        <taxon>Hemiptera</taxon>
        <taxon>Sternorrhyncha</taxon>
        <taxon>Aleyrodoidea</taxon>
        <taxon>Aleyrodidae</taxon>
        <taxon>Aleyrodinae</taxon>
        <taxon>Bemisia</taxon>
    </lineage>
</organism>
<sequence>MERNKNDGVFNKAPDNFFVETNEIDRMETSRKLQRIRVGKRLWRRALKFNSPKWISRLCRLDFPEVRATRHSMQCANRQKRVRGGWRTSKWQNRGPNLCGAAPAATDSNHPTRTPTQLVLLSSHSRVPTSKVEIKKRCLSAERLKAGKLEYVRIREAPSFFPSRRVFKIPDEDEHRRDERTRTPKFQRSIGRISTKQTYVEDNTRGQELVDLVFRHLNLLETAYFGLRYIDANNQTHRGPHTPTVVARRPNLDGRFASPTLQLNRFL</sequence>
<dbReference type="Gene3D" id="3.10.20.90">
    <property type="entry name" value="Phosphatidylinositol 3-kinase Catalytic Subunit, Chain A, domain 1"/>
    <property type="match status" value="1"/>
</dbReference>
<dbReference type="InterPro" id="IPR018979">
    <property type="entry name" value="FERM_N"/>
</dbReference>
<accession>A0A9P0A2B2</accession>
<dbReference type="InterPro" id="IPR029071">
    <property type="entry name" value="Ubiquitin-like_domsf"/>
</dbReference>
<dbReference type="SUPFAM" id="SSF54236">
    <property type="entry name" value="Ubiquitin-like"/>
    <property type="match status" value="1"/>
</dbReference>
<evidence type="ECO:0000313" key="2">
    <source>
        <dbReference type="EMBL" id="CAH0382766.1"/>
    </source>
</evidence>
<proteinExistence type="predicted"/>
<dbReference type="Proteomes" id="UP001152759">
    <property type="component" value="Chromosome 10"/>
</dbReference>
<name>A0A9P0A2B2_BEMTA</name>
<reference evidence="2" key="1">
    <citation type="submission" date="2021-12" db="EMBL/GenBank/DDBJ databases">
        <authorList>
            <person name="King R."/>
        </authorList>
    </citation>
    <scope>NUCLEOTIDE SEQUENCE</scope>
</reference>
<feature type="domain" description="FERM" evidence="1">
    <location>
        <begin position="184"/>
        <end position="267"/>
    </location>
</feature>
<keyword evidence="3" id="KW-1185">Reference proteome</keyword>
<dbReference type="AlphaFoldDB" id="A0A9P0A2B2"/>
<dbReference type="EMBL" id="OU963871">
    <property type="protein sequence ID" value="CAH0382766.1"/>
    <property type="molecule type" value="Genomic_DNA"/>
</dbReference>
<protein>
    <recommendedName>
        <fullName evidence="1">FERM domain-containing protein</fullName>
    </recommendedName>
</protein>
<dbReference type="InterPro" id="IPR000299">
    <property type="entry name" value="FERM_domain"/>
</dbReference>
<dbReference type="PROSITE" id="PS50057">
    <property type="entry name" value="FERM_3"/>
    <property type="match status" value="1"/>
</dbReference>